<protein>
    <recommendedName>
        <fullName evidence="1">Integrase zinc-binding domain-containing protein</fullName>
    </recommendedName>
</protein>
<evidence type="ECO:0000313" key="2">
    <source>
        <dbReference type="EMBL" id="KAL0456893.1"/>
    </source>
</evidence>
<sequence>MTPPWTTPIVQFLREGTLPEDHKEARNVKLRSARLVLTDGDLYKRGFLSPLLKCLNPDRAEYVLRVVHEGSCGNHSGARSLAKKVLRQGYYWPTMIKDASALVRKCSPCQKHANHLHNPTTFMKTMESPCPLDMWVNGHSRKVTTYDRTERISDSGSGLLHQMG</sequence>
<reference evidence="2" key="2">
    <citation type="journal article" date="2024" name="Plant">
        <title>Genomic evolution and insights into agronomic trait innovations of Sesamum species.</title>
        <authorList>
            <person name="Miao H."/>
            <person name="Wang L."/>
            <person name="Qu L."/>
            <person name="Liu H."/>
            <person name="Sun Y."/>
            <person name="Le M."/>
            <person name="Wang Q."/>
            <person name="Wei S."/>
            <person name="Zheng Y."/>
            <person name="Lin W."/>
            <person name="Duan Y."/>
            <person name="Cao H."/>
            <person name="Xiong S."/>
            <person name="Wang X."/>
            <person name="Wei L."/>
            <person name="Li C."/>
            <person name="Ma Q."/>
            <person name="Ju M."/>
            <person name="Zhao R."/>
            <person name="Li G."/>
            <person name="Mu C."/>
            <person name="Tian Q."/>
            <person name="Mei H."/>
            <person name="Zhang T."/>
            <person name="Gao T."/>
            <person name="Zhang H."/>
        </authorList>
    </citation>
    <scope>NUCLEOTIDE SEQUENCE</scope>
    <source>
        <strain evidence="2">KEN1</strain>
    </source>
</reference>
<organism evidence="2">
    <name type="scientific">Sesamum latifolium</name>
    <dbReference type="NCBI Taxonomy" id="2727402"/>
    <lineage>
        <taxon>Eukaryota</taxon>
        <taxon>Viridiplantae</taxon>
        <taxon>Streptophyta</taxon>
        <taxon>Embryophyta</taxon>
        <taxon>Tracheophyta</taxon>
        <taxon>Spermatophyta</taxon>
        <taxon>Magnoliopsida</taxon>
        <taxon>eudicotyledons</taxon>
        <taxon>Gunneridae</taxon>
        <taxon>Pentapetalae</taxon>
        <taxon>asterids</taxon>
        <taxon>lamiids</taxon>
        <taxon>Lamiales</taxon>
        <taxon>Pedaliaceae</taxon>
        <taxon>Sesamum</taxon>
    </lineage>
</organism>
<dbReference type="PANTHER" id="PTHR48475">
    <property type="entry name" value="RIBONUCLEASE H"/>
    <property type="match status" value="1"/>
</dbReference>
<evidence type="ECO:0000259" key="1">
    <source>
        <dbReference type="Pfam" id="PF17921"/>
    </source>
</evidence>
<comment type="caution">
    <text evidence="2">The sequence shown here is derived from an EMBL/GenBank/DDBJ whole genome shotgun (WGS) entry which is preliminary data.</text>
</comment>
<dbReference type="Pfam" id="PF17921">
    <property type="entry name" value="Integrase_H2C2"/>
    <property type="match status" value="1"/>
</dbReference>
<proteinExistence type="predicted"/>
<feature type="domain" description="Integrase zinc-binding" evidence="1">
    <location>
        <begin position="59"/>
        <end position="113"/>
    </location>
</feature>
<dbReference type="Gene3D" id="1.10.340.70">
    <property type="match status" value="1"/>
</dbReference>
<accession>A0AAW2XTE6</accession>
<dbReference type="PANTHER" id="PTHR48475:SF2">
    <property type="entry name" value="RIBONUCLEASE H"/>
    <property type="match status" value="1"/>
</dbReference>
<dbReference type="AlphaFoldDB" id="A0AAW2XTE6"/>
<reference evidence="2" key="1">
    <citation type="submission" date="2020-06" db="EMBL/GenBank/DDBJ databases">
        <authorList>
            <person name="Li T."/>
            <person name="Hu X."/>
            <person name="Zhang T."/>
            <person name="Song X."/>
            <person name="Zhang H."/>
            <person name="Dai N."/>
            <person name="Sheng W."/>
            <person name="Hou X."/>
            <person name="Wei L."/>
        </authorList>
    </citation>
    <scope>NUCLEOTIDE SEQUENCE</scope>
    <source>
        <strain evidence="2">KEN1</strain>
        <tissue evidence="2">Leaf</tissue>
    </source>
</reference>
<dbReference type="InterPro" id="IPR041588">
    <property type="entry name" value="Integrase_H2C2"/>
</dbReference>
<gene>
    <name evidence="2" type="ORF">Slati_1028500</name>
</gene>
<name>A0AAW2XTE6_9LAMI</name>
<dbReference type="EMBL" id="JACGWN010000003">
    <property type="protein sequence ID" value="KAL0456893.1"/>
    <property type="molecule type" value="Genomic_DNA"/>
</dbReference>